<dbReference type="InterPro" id="IPR017850">
    <property type="entry name" value="Alkaline_phosphatase_core_sf"/>
</dbReference>
<reference evidence="2" key="1">
    <citation type="journal article" date="2019" name="Int. J. Syst. Evol. Microbiol.">
        <title>The Global Catalogue of Microorganisms (GCM) 10K type strain sequencing project: providing services to taxonomists for standard genome sequencing and annotation.</title>
        <authorList>
            <consortium name="The Broad Institute Genomics Platform"/>
            <consortium name="The Broad Institute Genome Sequencing Center for Infectious Disease"/>
            <person name="Wu L."/>
            <person name="Ma J."/>
        </authorList>
    </citation>
    <scope>NUCLEOTIDE SEQUENCE [LARGE SCALE GENOMIC DNA]</scope>
    <source>
        <strain evidence="2">JCM 18715</strain>
    </source>
</reference>
<dbReference type="InterPro" id="IPR002591">
    <property type="entry name" value="Phosphodiest/P_Trfase"/>
</dbReference>
<dbReference type="RefSeq" id="WP_345533698.1">
    <property type="nucleotide sequence ID" value="NZ_BAABLD010000010.1"/>
</dbReference>
<organism evidence="1 2">
    <name type="scientific">Viridibacterium curvum</name>
    <dbReference type="NCBI Taxonomy" id="1101404"/>
    <lineage>
        <taxon>Bacteria</taxon>
        <taxon>Pseudomonadati</taxon>
        <taxon>Pseudomonadota</taxon>
        <taxon>Betaproteobacteria</taxon>
        <taxon>Rhodocyclales</taxon>
        <taxon>Rhodocyclaceae</taxon>
        <taxon>Viridibacterium</taxon>
    </lineage>
</organism>
<dbReference type="SUPFAM" id="SSF53649">
    <property type="entry name" value="Alkaline phosphatase-like"/>
    <property type="match status" value="1"/>
</dbReference>
<accession>A0ABP9QWG3</accession>
<dbReference type="Proteomes" id="UP001500547">
    <property type="component" value="Unassembled WGS sequence"/>
</dbReference>
<dbReference type="EMBL" id="BAABLD010000010">
    <property type="protein sequence ID" value="GAA5168199.1"/>
    <property type="molecule type" value="Genomic_DNA"/>
</dbReference>
<evidence type="ECO:0000313" key="2">
    <source>
        <dbReference type="Proteomes" id="UP001500547"/>
    </source>
</evidence>
<protein>
    <submittedName>
        <fullName evidence="1">Alkaline phosphatase family protein</fullName>
    </submittedName>
</protein>
<dbReference type="Gene3D" id="3.40.720.10">
    <property type="entry name" value="Alkaline Phosphatase, subunit A"/>
    <property type="match status" value="1"/>
</dbReference>
<gene>
    <name evidence="1" type="ORF">GCM10025770_27830</name>
</gene>
<sequence length="414" mass="45005">MLSRAHFTEAGDLTGLPGNWYEGGVVWPDYTGAGLFNLAVSLARSCGVPLPDSYLDLLLPDGSRASSVWHAHDTLVFFLIDGLGDDFLFRNRGIAPNLWRDRVGALSSVFPTTTATAITTLMTAQPAAVHGLLGWFVRDEQSQSIVAPLPMRHRGGALVSDEALLARILSTPPMLEHATRATRFVTLPDLAGGPYSLHHRQDASVHAYDTLDSLAWSVFRAAHELDAAGTGRGRFVYAYTPLLDACGHDFGMESEQSCHMLAMIDQVYGKMRELLPDAAFVVSADHGFIDNPVDRQIVLSDHPEIYRMLRGPLTGEQRVAYCHVKPEFQASFGQRVADRFGDYLFAMPAALAFDAGLFGPGSGAEALLRGGDWLLIPRDDWTVADRLPGEGGYRMIGVHGGMSAGEMRVPLILA</sequence>
<name>A0ABP9QWG3_9RHOO</name>
<evidence type="ECO:0000313" key="1">
    <source>
        <dbReference type="EMBL" id="GAA5168199.1"/>
    </source>
</evidence>
<dbReference type="Pfam" id="PF01663">
    <property type="entry name" value="Phosphodiest"/>
    <property type="match status" value="1"/>
</dbReference>
<comment type="caution">
    <text evidence="1">The sequence shown here is derived from an EMBL/GenBank/DDBJ whole genome shotgun (WGS) entry which is preliminary data.</text>
</comment>
<proteinExistence type="predicted"/>
<keyword evidence="2" id="KW-1185">Reference proteome</keyword>